<dbReference type="OrthoDB" id="72630at2"/>
<accession>A0A7I7PCX4</accession>
<dbReference type="Gene3D" id="3.30.530.20">
    <property type="match status" value="1"/>
</dbReference>
<dbReference type="InterPro" id="IPR023393">
    <property type="entry name" value="START-like_dom_sf"/>
</dbReference>
<protein>
    <submittedName>
        <fullName evidence="2">Polyketide cyclase / dehydrase and lipid transport</fullName>
    </submittedName>
</protein>
<organism evidence="1 4">
    <name type="scientific">Mycobacterium noviomagense</name>
    <dbReference type="NCBI Taxonomy" id="459858"/>
    <lineage>
        <taxon>Bacteria</taxon>
        <taxon>Bacillati</taxon>
        <taxon>Actinomycetota</taxon>
        <taxon>Actinomycetes</taxon>
        <taxon>Mycobacteriales</taxon>
        <taxon>Mycobacteriaceae</taxon>
        <taxon>Mycobacterium</taxon>
    </lineage>
</organism>
<reference evidence="1 4" key="2">
    <citation type="journal article" date="2019" name="Emerg. Microbes Infect.">
        <title>Comprehensive subspecies identification of 175 nontuberculous mycobacteria species based on 7547 genomic profiles.</title>
        <authorList>
            <person name="Matsumoto Y."/>
            <person name="Kinjo T."/>
            <person name="Motooka D."/>
            <person name="Nabeya D."/>
            <person name="Jung N."/>
            <person name="Uechi K."/>
            <person name="Horii T."/>
            <person name="Iida T."/>
            <person name="Fujita J."/>
            <person name="Nakamura S."/>
        </authorList>
    </citation>
    <scope>NUCLEOTIDE SEQUENCE [LARGE SCALE GENOMIC DNA]</scope>
    <source>
        <strain evidence="1 4">JCM 16367</strain>
    </source>
</reference>
<dbReference type="Proteomes" id="UP000192374">
    <property type="component" value="Unassembled WGS sequence"/>
</dbReference>
<dbReference type="EMBL" id="AP022583">
    <property type="protein sequence ID" value="BBY06463.1"/>
    <property type="molecule type" value="Genomic_DNA"/>
</dbReference>
<dbReference type="AlphaFoldDB" id="A0A7I7PCX4"/>
<dbReference type="SUPFAM" id="SSF55961">
    <property type="entry name" value="Bet v1-like"/>
    <property type="match status" value="1"/>
</dbReference>
<keyword evidence="3" id="KW-1185">Reference proteome</keyword>
<reference evidence="1" key="3">
    <citation type="submission" date="2020-02" db="EMBL/GenBank/DDBJ databases">
        <authorList>
            <person name="Matsumoto Y."/>
            <person name="Motooka D."/>
            <person name="Nakamura S."/>
        </authorList>
    </citation>
    <scope>NUCLEOTIDE SEQUENCE</scope>
    <source>
        <strain evidence="1">JCM 16367</strain>
    </source>
</reference>
<evidence type="ECO:0000313" key="2">
    <source>
        <dbReference type="EMBL" id="ORB16567.1"/>
    </source>
</evidence>
<evidence type="ECO:0000313" key="4">
    <source>
        <dbReference type="Proteomes" id="UP000466894"/>
    </source>
</evidence>
<proteinExistence type="predicted"/>
<dbReference type="Proteomes" id="UP000466894">
    <property type="component" value="Chromosome"/>
</dbReference>
<reference evidence="2 3" key="1">
    <citation type="submission" date="2017-02" db="EMBL/GenBank/DDBJ databases">
        <title>The new phylogeny of genus Mycobacterium.</title>
        <authorList>
            <person name="Tortoli E."/>
            <person name="Trovato A."/>
            <person name="Cirillo D.M."/>
        </authorList>
    </citation>
    <scope>NUCLEOTIDE SEQUENCE [LARGE SCALE GENOMIC DNA]</scope>
    <source>
        <strain evidence="2 3">DSM 45145</strain>
    </source>
</reference>
<gene>
    <name evidence="2" type="ORF">BST37_06625</name>
    <name evidence="1" type="ORF">MNVI_17810</name>
</gene>
<dbReference type="CDD" id="cd07812">
    <property type="entry name" value="SRPBCC"/>
    <property type="match status" value="1"/>
</dbReference>
<dbReference type="EMBL" id="MVIC01000007">
    <property type="protein sequence ID" value="ORB16567.1"/>
    <property type="molecule type" value="Genomic_DNA"/>
</dbReference>
<sequence length="151" mass="17140">MSWWTAQAERTFTETVPAAPEQVRTFYVNLENMKLVHPLVVAVRSTSRRNTGDGYIQSYRVTDRIRFGPLGIRINYRARLQVPVHGDVITEARQFPGVRLRGAVTFEPIQVGTRIIERIHISAPRPLAAVTIRQAANAHIAMLAGIRHRFE</sequence>
<evidence type="ECO:0000313" key="3">
    <source>
        <dbReference type="Proteomes" id="UP000192374"/>
    </source>
</evidence>
<evidence type="ECO:0000313" key="1">
    <source>
        <dbReference type="EMBL" id="BBY06463.1"/>
    </source>
</evidence>
<dbReference type="KEGG" id="mnv:MNVI_17810"/>
<name>A0A7I7PCX4_9MYCO</name>
<dbReference type="RefSeq" id="WP_083086879.1">
    <property type="nucleotide sequence ID" value="NZ_AP022583.1"/>
</dbReference>